<keyword evidence="3 5" id="KW-1133">Transmembrane helix</keyword>
<dbReference type="AlphaFoldDB" id="A0A6B8VQU8"/>
<evidence type="ECO:0000256" key="3">
    <source>
        <dbReference type="ARBA" id="ARBA00022989"/>
    </source>
</evidence>
<dbReference type="GO" id="GO:0005886">
    <property type="term" value="C:plasma membrane"/>
    <property type="evidence" value="ECO:0007669"/>
    <property type="project" value="TreeGrafter"/>
</dbReference>
<accession>A0A6B8VQU8</accession>
<evidence type="ECO:0000313" key="6">
    <source>
        <dbReference type="EMBL" id="QGU02231.1"/>
    </source>
</evidence>
<dbReference type="Pfam" id="PF02361">
    <property type="entry name" value="CbiQ"/>
    <property type="match status" value="1"/>
</dbReference>
<keyword evidence="4 5" id="KW-0472">Membrane</keyword>
<protein>
    <submittedName>
        <fullName evidence="6">Energy-coupling factor transporter transmembrane protein EcfT</fullName>
    </submittedName>
</protein>
<proteinExistence type="predicted"/>
<evidence type="ECO:0000256" key="1">
    <source>
        <dbReference type="ARBA" id="ARBA00004141"/>
    </source>
</evidence>
<evidence type="ECO:0000256" key="4">
    <source>
        <dbReference type="ARBA" id="ARBA00023136"/>
    </source>
</evidence>
<sequence>MLQVPLGAYVPGDTVIHRTRPGVKFLVLISFVIITAVFIETVPWALAAFVMPLLGYLVARIPVKVAWTQLTPPFPILAMLFAFQVWQLGWMQATVIIVVIYAAIAAATLLTLTTRVSEMMDAVTAGLEPLRRFGVPVDAIALAISLTIRLIPLQLATVREVLDARKARGAEFSVRAFGTPVVIRSIRRAESIGDALIARGVGD</sequence>
<dbReference type="InterPro" id="IPR003339">
    <property type="entry name" value="ABC/ECF_trnsptr_transmembrane"/>
</dbReference>
<evidence type="ECO:0000313" key="7">
    <source>
        <dbReference type="Proteomes" id="UP000427071"/>
    </source>
</evidence>
<dbReference type="PANTHER" id="PTHR33514:SF13">
    <property type="entry name" value="PROTEIN ABCI12, CHLOROPLASTIC"/>
    <property type="match status" value="1"/>
</dbReference>
<gene>
    <name evidence="6" type="primary">ecfT1</name>
    <name evidence="6" type="ORF">CKALI_06845</name>
</gene>
<keyword evidence="7" id="KW-1185">Reference proteome</keyword>
<dbReference type="KEGG" id="ckw:CKALI_06845"/>
<comment type="subcellular location">
    <subcellularLocation>
        <location evidence="1">Membrane</location>
        <topology evidence="1">Multi-pass membrane protein</topology>
    </subcellularLocation>
</comment>
<name>A0A6B8VQU8_9CORY</name>
<keyword evidence="2 5" id="KW-0812">Transmembrane</keyword>
<dbReference type="EMBL" id="CP046452">
    <property type="protein sequence ID" value="QGU02231.1"/>
    <property type="molecule type" value="Genomic_DNA"/>
</dbReference>
<dbReference type="PANTHER" id="PTHR33514">
    <property type="entry name" value="PROTEIN ABCI12, CHLOROPLASTIC"/>
    <property type="match status" value="1"/>
</dbReference>
<dbReference type="Proteomes" id="UP000427071">
    <property type="component" value="Chromosome"/>
</dbReference>
<feature type="transmembrane region" description="Helical" evidence="5">
    <location>
        <begin position="93"/>
        <end position="113"/>
    </location>
</feature>
<organism evidence="6 7">
    <name type="scientific">Corynebacterium kalinowskii</name>
    <dbReference type="NCBI Taxonomy" id="2675216"/>
    <lineage>
        <taxon>Bacteria</taxon>
        <taxon>Bacillati</taxon>
        <taxon>Actinomycetota</taxon>
        <taxon>Actinomycetes</taxon>
        <taxon>Mycobacteriales</taxon>
        <taxon>Corynebacteriaceae</taxon>
        <taxon>Corynebacterium</taxon>
    </lineage>
</organism>
<reference evidence="7" key="1">
    <citation type="submission" date="2019-11" db="EMBL/GenBank/DDBJ databases">
        <title>Complete genome sequence of Corynebacterium kalinowskii 1959, a novel Corynebacterium species isolated from soil of a small paddock in Vilsendorf, Germany.</title>
        <authorList>
            <person name="Schaffert L."/>
            <person name="Ruwe M."/>
            <person name="Milse J."/>
            <person name="Hanuschka K."/>
            <person name="Ortseifen V."/>
            <person name="Droste J."/>
            <person name="Brandt D."/>
            <person name="Schlueter L."/>
            <person name="Kutter Y."/>
            <person name="Vinke S."/>
            <person name="Viehoefer P."/>
            <person name="Jacob L."/>
            <person name="Luebke N.-C."/>
            <person name="Schulte-Berndt E."/>
            <person name="Hain C."/>
            <person name="Linder M."/>
            <person name="Schmidt P."/>
            <person name="Wollenschlaeger L."/>
            <person name="Luttermann T."/>
            <person name="Thieme E."/>
            <person name="Hassa J."/>
            <person name="Haak M."/>
            <person name="Wittchen M."/>
            <person name="Mentz A."/>
            <person name="Persicke M."/>
            <person name="Busche T."/>
            <person name="Ruckert C."/>
        </authorList>
    </citation>
    <scope>NUCLEOTIDE SEQUENCE [LARGE SCALE GENOMIC DNA]</scope>
    <source>
        <strain evidence="7">1959</strain>
    </source>
</reference>
<dbReference type="CDD" id="cd16914">
    <property type="entry name" value="EcfT"/>
    <property type="match status" value="1"/>
</dbReference>
<dbReference type="RefSeq" id="WP_156192569.1">
    <property type="nucleotide sequence ID" value="NZ_CP046452.1"/>
</dbReference>
<evidence type="ECO:0000256" key="2">
    <source>
        <dbReference type="ARBA" id="ARBA00022692"/>
    </source>
</evidence>
<feature type="transmembrane region" description="Helical" evidence="5">
    <location>
        <begin position="25"/>
        <end position="46"/>
    </location>
</feature>
<evidence type="ECO:0000256" key="5">
    <source>
        <dbReference type="SAM" id="Phobius"/>
    </source>
</evidence>